<dbReference type="RefSeq" id="WP_338394002.1">
    <property type="nucleotide sequence ID" value="NZ_AP025314.1"/>
</dbReference>
<dbReference type="KEGG" id="fax:FUAX_11980"/>
<evidence type="ECO:0000313" key="2">
    <source>
        <dbReference type="EMBL" id="BDD08766.1"/>
    </source>
</evidence>
<evidence type="ECO:0000256" key="1">
    <source>
        <dbReference type="SAM" id="MobiDB-lite"/>
    </source>
</evidence>
<feature type="region of interest" description="Disordered" evidence="1">
    <location>
        <begin position="92"/>
        <end position="131"/>
    </location>
</feature>
<dbReference type="InterPro" id="IPR021474">
    <property type="entry name" value="DUF3127"/>
</dbReference>
<evidence type="ECO:0008006" key="4">
    <source>
        <dbReference type="Google" id="ProtNLM"/>
    </source>
</evidence>
<name>A0AAU9C9F0_9BACT</name>
<accession>A0AAU9C9F0</accession>
<proteinExistence type="predicted"/>
<evidence type="ECO:0000313" key="3">
    <source>
        <dbReference type="Proteomes" id="UP001348817"/>
    </source>
</evidence>
<dbReference type="EMBL" id="AP025314">
    <property type="protein sequence ID" value="BDD08766.1"/>
    <property type="molecule type" value="Genomic_DNA"/>
</dbReference>
<dbReference type="Pfam" id="PF11325">
    <property type="entry name" value="DUF3127"/>
    <property type="match status" value="1"/>
</dbReference>
<protein>
    <recommendedName>
        <fullName evidence="4">DUF3127 domain-containing protein</fullName>
    </recommendedName>
</protein>
<dbReference type="SUPFAM" id="SSF50249">
    <property type="entry name" value="Nucleic acid-binding proteins"/>
    <property type="match status" value="1"/>
</dbReference>
<organism evidence="2 3">
    <name type="scientific">Fulvitalea axinellae</name>
    <dbReference type="NCBI Taxonomy" id="1182444"/>
    <lineage>
        <taxon>Bacteria</taxon>
        <taxon>Pseudomonadati</taxon>
        <taxon>Bacteroidota</taxon>
        <taxon>Cytophagia</taxon>
        <taxon>Cytophagales</taxon>
        <taxon>Persicobacteraceae</taxon>
        <taxon>Fulvitalea</taxon>
    </lineage>
</organism>
<dbReference type="Proteomes" id="UP001348817">
    <property type="component" value="Chromosome"/>
</dbReference>
<sequence length="131" mass="15001">MDIQGKIKVIYDTQLVSDRFKKREFVVEYMDNPQYPQFIKFEVVQDSCGMLDSHQVGEEVSVSFNLRGREWINQQGQAMYFNTLQAWRIQPVAQQQPQGNFPPADNMAPPPAEPPSWSDNGGSSDDDDLPF</sequence>
<dbReference type="AlphaFoldDB" id="A0AAU9C9F0"/>
<dbReference type="InterPro" id="IPR012340">
    <property type="entry name" value="NA-bd_OB-fold"/>
</dbReference>
<gene>
    <name evidence="2" type="ORF">FUAX_11980</name>
</gene>
<keyword evidence="3" id="KW-1185">Reference proteome</keyword>
<reference evidence="2 3" key="1">
    <citation type="submission" date="2021-12" db="EMBL/GenBank/DDBJ databases">
        <title>Genome sequencing of bacteria with rrn-lacking chromosome and rrn-plasmid.</title>
        <authorList>
            <person name="Anda M."/>
            <person name="Iwasaki W."/>
        </authorList>
    </citation>
    <scope>NUCLEOTIDE SEQUENCE [LARGE SCALE GENOMIC DNA]</scope>
    <source>
        <strain evidence="2 3">DSM 100852</strain>
    </source>
</reference>